<sequence length="1286" mass="140867">MIKNIFFSLILLCLVDKTKVYAQQGKVDSSFNTFDDGSIGDGFDNPVRTLFLQDDQNLIVGGEYLNLNGIPSPYLARLKPDGTVDESFNIGTGFNGKIYASYVQSDGKIIVGGSFSSFKGISCGRLVRLNSDGSYDVSFNTSIGATTGIVYAIASQPDGKIIIVGSFTKYNNNTVNRIARILPSGDLDTSFITGSGSILNIMNASVLTDGKILLTGNFAAFNGVPANRILRLNSDGRVDNDFNSGIGFDDNVSAVAVQQDGKIILGGKFTNYNGIVANRIIRINYDGSIDNSFFPGTGFSNGAVLTIKTNSLGSIMVGGSFSGNYNGGDVNRVCLLNSNGVLSTDVDFGSGPATASVYTLENDREGSWYIGGSFSVFDGLNQGRLAKINSEGEYDTGYLSAGVGFDNSVLKVLPLENKKTMVFGNFKKFNGVFISRIACLLEDGSLDTGFNTQQSGANNLIKNAVIQSDGKIICGGNFTKYNETLINRIVRISPDGNIDETFTVGTGFNSQVYALAVQSDNKIIVGGNFTRYNDIPSGRLIRLLPNGLPDLSFDVGLGADAIIETVLIQPDNKILVGGHFSSFNGKMVSRLVRLNADGSIDPAFNIGNGFDKYIYTIALQSDGKIILGGNFVNYNGTAQKRIVRLNADGSLDSTFQSGSGFSKGDVRSILIQPDGRIIVGGTFSGTYRNNIAMRLIRLLKSGDFDPSFDARLNSKLYTMEFTANYRLMIGGDFNSISGISKHRAARLKLCLDSTFWDGFSWSNGLPSGGKEVTFKENYPSLTTANVCSCSIEEGKVVTLLSGHTLEIEFSYFGQGTLILEDSANLYQSDDDMVNTGVINLKRKTSPILRYDYTCWSAPVEFQKLVDVSPNTLSDKYYSYDCRIKSWQLENPSNVMIPGKGYIIRGPQYFSITDPTVYESTFKGIPNNGKIEADLGDDGHLSLVGNPYPSTLNADAFLKKNASKIKGTLYFWTHNTPVTDRKYNTDDYAVYNLLGGVGTRGAFSTGINENIPDKTIASGQAFFVTSKGSGTVDFNDNMRLNYKSLAFFKPGRNEKSKEVDEVEKHRVWLNLKNEDGIFKQILVGYITGATDFYDEDFDAESINGNKFADFYSINEKRKLVIQGRSLPFDDTDSIPIGYTTTVEGDFNISIDHADGVFSTPRDFFIEDKELKIIYNLKDGPYFFSTGKGTFDDRFVLRFVDSSLKMQNFEGQKDQILVSVNKQNIFFDSTNNDIKNIVIFDLSGKQIYNKNDIKNSKFSIQNFPVKNQVLMIKITLEKGSSKTFKIFI</sequence>
<dbReference type="PANTHER" id="PTHR42754">
    <property type="entry name" value="ENDOGLUCANASE"/>
    <property type="match status" value="1"/>
</dbReference>
<protein>
    <submittedName>
        <fullName evidence="1">Delta-60 repeat domain-containing protein</fullName>
    </submittedName>
</protein>
<dbReference type="STRING" id="29534.SAMN05444366_0267"/>
<dbReference type="EMBL" id="FRBY01000001">
    <property type="protein sequence ID" value="SHL29765.1"/>
    <property type="molecule type" value="Genomic_DNA"/>
</dbReference>
<dbReference type="InterPro" id="IPR013431">
    <property type="entry name" value="Delta_60_rpt"/>
</dbReference>
<dbReference type="PANTHER" id="PTHR42754:SF1">
    <property type="entry name" value="LIPOPROTEIN"/>
    <property type="match status" value="1"/>
</dbReference>
<dbReference type="NCBIfam" id="NF033708">
    <property type="entry name" value="T9SS_Cterm_ChiA"/>
    <property type="match status" value="1"/>
</dbReference>
<accession>A0A1M6ZHF7</accession>
<name>A0A1M6ZHF7_9FLAO</name>
<gene>
    <name evidence="1" type="ORF">SAMN05444366_0267</name>
</gene>
<proteinExistence type="predicted"/>
<reference evidence="2" key="1">
    <citation type="submission" date="2016-11" db="EMBL/GenBank/DDBJ databases">
        <authorList>
            <person name="Varghese N."/>
            <person name="Submissions S."/>
        </authorList>
    </citation>
    <scope>NUCLEOTIDE SEQUENCE [LARGE SCALE GENOMIC DNA]</scope>
    <source>
        <strain evidence="2">DSM 1811</strain>
    </source>
</reference>
<dbReference type="Proteomes" id="UP000184121">
    <property type="component" value="Unassembled WGS sequence"/>
</dbReference>
<dbReference type="Pfam" id="PF17164">
    <property type="entry name" value="DUF5122"/>
    <property type="match status" value="13"/>
</dbReference>
<keyword evidence="2" id="KW-1185">Reference proteome</keyword>
<dbReference type="Gene3D" id="2.80.10.50">
    <property type="match status" value="6"/>
</dbReference>
<dbReference type="RefSeq" id="WP_086065098.1">
    <property type="nucleotide sequence ID" value="NZ_FRBY01000001.1"/>
</dbReference>
<dbReference type="OrthoDB" id="9805017at2"/>
<evidence type="ECO:0000313" key="2">
    <source>
        <dbReference type="Proteomes" id="UP000184121"/>
    </source>
</evidence>
<dbReference type="SUPFAM" id="SSF63829">
    <property type="entry name" value="Calcium-dependent phosphotriesterase"/>
    <property type="match status" value="3"/>
</dbReference>
<dbReference type="NCBIfam" id="TIGR02608">
    <property type="entry name" value="delta_60_rpt"/>
    <property type="match status" value="9"/>
</dbReference>
<organism evidence="1 2">
    <name type="scientific">Flavobacterium saccharophilum</name>
    <dbReference type="NCBI Taxonomy" id="29534"/>
    <lineage>
        <taxon>Bacteria</taxon>
        <taxon>Pseudomonadati</taxon>
        <taxon>Bacteroidota</taxon>
        <taxon>Flavobacteriia</taxon>
        <taxon>Flavobacteriales</taxon>
        <taxon>Flavobacteriaceae</taxon>
        <taxon>Flavobacterium</taxon>
    </lineage>
</organism>
<evidence type="ECO:0000313" key="1">
    <source>
        <dbReference type="EMBL" id="SHL29765.1"/>
    </source>
</evidence>